<dbReference type="PANTHER" id="PTHR43293">
    <property type="entry name" value="ACETATE COA-TRANSFERASE YDIF"/>
    <property type="match status" value="1"/>
</dbReference>
<protein>
    <recommendedName>
        <fullName evidence="4">Glutaconate CoA-transferase subunit B</fullName>
    </recommendedName>
</protein>
<gene>
    <name evidence="2" type="ORF">MFMK1_001477</name>
</gene>
<dbReference type="EMBL" id="CP121694">
    <property type="protein sequence ID" value="WRO21667.1"/>
    <property type="molecule type" value="Genomic_DNA"/>
</dbReference>
<evidence type="ECO:0000313" key="2">
    <source>
        <dbReference type="EMBL" id="WRO21667.1"/>
    </source>
</evidence>
<evidence type="ECO:0000313" key="3">
    <source>
        <dbReference type="Proteomes" id="UP001329915"/>
    </source>
</evidence>
<reference evidence="2 3" key="1">
    <citation type="submission" date="2023-04" db="EMBL/GenBank/DDBJ databases">
        <authorList>
            <person name="Hsu D."/>
        </authorList>
    </citation>
    <scope>NUCLEOTIDE SEQUENCE [LARGE SCALE GENOMIC DNA]</scope>
    <source>
        <strain evidence="2 3">MK1</strain>
    </source>
</reference>
<dbReference type="RefSeq" id="WP_366924498.1">
    <property type="nucleotide sequence ID" value="NZ_CP121694.1"/>
</dbReference>
<dbReference type="InterPro" id="IPR004165">
    <property type="entry name" value="CoA_trans_fam_I"/>
</dbReference>
<evidence type="ECO:0008006" key="4">
    <source>
        <dbReference type="Google" id="ProtNLM"/>
    </source>
</evidence>
<keyword evidence="3" id="KW-1185">Reference proteome</keyword>
<dbReference type="Proteomes" id="UP001329915">
    <property type="component" value="Chromosome"/>
</dbReference>
<dbReference type="PANTHER" id="PTHR43293:SF3">
    <property type="entry name" value="CHOLESTEROL RING-CLEAVING HYDROLASE IPDB SUBUNIT"/>
    <property type="match status" value="1"/>
</dbReference>
<dbReference type="Gene3D" id="3.40.1080.10">
    <property type="entry name" value="Glutaconate Coenzyme A-transferase"/>
    <property type="match status" value="1"/>
</dbReference>
<dbReference type="SMART" id="SM00882">
    <property type="entry name" value="CoA_trans"/>
    <property type="match status" value="1"/>
</dbReference>
<dbReference type="AlphaFoldDB" id="A0AAU0UNB2"/>
<dbReference type="GO" id="GO:0008410">
    <property type="term" value="F:CoA-transferase activity"/>
    <property type="evidence" value="ECO:0007669"/>
    <property type="project" value="InterPro"/>
</dbReference>
<dbReference type="KEGG" id="dbc:MFMK1_001477"/>
<comment type="similarity">
    <text evidence="1">Belongs to the 3-oxoacid CoA-transferase subunit B family.</text>
</comment>
<dbReference type="SUPFAM" id="SSF100950">
    <property type="entry name" value="NagB/RpiA/CoA transferase-like"/>
    <property type="match status" value="1"/>
</dbReference>
<evidence type="ECO:0000256" key="1">
    <source>
        <dbReference type="ARBA" id="ARBA00007047"/>
    </source>
</evidence>
<dbReference type="Pfam" id="PF01144">
    <property type="entry name" value="CoA_trans"/>
    <property type="match status" value="1"/>
</dbReference>
<organism evidence="2 3">
    <name type="scientific">Metallumcola ferriviriculae</name>
    <dbReference type="NCBI Taxonomy" id="3039180"/>
    <lineage>
        <taxon>Bacteria</taxon>
        <taxon>Bacillati</taxon>
        <taxon>Bacillota</taxon>
        <taxon>Clostridia</taxon>
        <taxon>Neomoorellales</taxon>
        <taxon>Desulfitibacteraceae</taxon>
        <taxon>Metallumcola</taxon>
    </lineage>
</organism>
<accession>A0AAU0UNB2</accession>
<name>A0AAU0UNB2_9FIRM</name>
<dbReference type="InterPro" id="IPR037171">
    <property type="entry name" value="NagB/RpiA_transferase-like"/>
</dbReference>
<sequence>MVVEKRTEEAAYNAPRPYSQLEMMVIASSRLLQDRERVLVGTGLPLVGAGLAKNIHAKDMVVIMEAVAFDSDPQALPFCVADPRAVYKTRWVPTAIEVMGQFLQSGKIDVGFLGGAQVDKYGNINSTIIGNYHNPRKRFEGSGGASDIAGLSKRTIIIMVHEPKRFVEEVDYITSTGWKCRSFDGNLLVDRDELGLGGGPDAVVSTMGVMKFDKSSKEMYVQYYYAHLGVTVEKIQQATSFDIDISRAKPMDPPTSIELEVLRKKVDPEGIYMKY</sequence>
<proteinExistence type="inferred from homology"/>